<feature type="compositionally biased region" description="Gly residues" evidence="1">
    <location>
        <begin position="273"/>
        <end position="297"/>
    </location>
</feature>
<feature type="region of interest" description="Disordered" evidence="1">
    <location>
        <begin position="267"/>
        <end position="297"/>
    </location>
</feature>
<evidence type="ECO:0000256" key="1">
    <source>
        <dbReference type="SAM" id="MobiDB-lite"/>
    </source>
</evidence>
<dbReference type="PANTHER" id="PTHR43798:SF33">
    <property type="entry name" value="HYDROLASE, PUTATIVE (AFU_ORTHOLOGUE AFUA_2G14860)-RELATED"/>
    <property type="match status" value="1"/>
</dbReference>
<gene>
    <name evidence="3" type="ORF">CHLNCDRAFT_51155</name>
</gene>
<name>E1Z9V5_CHLVA</name>
<dbReference type="GeneID" id="17356853"/>
<dbReference type="Gene3D" id="3.40.50.1820">
    <property type="entry name" value="alpha/beta hydrolase"/>
    <property type="match status" value="2"/>
</dbReference>
<dbReference type="eggNOG" id="ENOG502SQGY">
    <property type="taxonomic scope" value="Eukaryota"/>
</dbReference>
<dbReference type="InterPro" id="IPR050266">
    <property type="entry name" value="AB_hydrolase_sf"/>
</dbReference>
<feature type="compositionally biased region" description="Low complexity" evidence="1">
    <location>
        <begin position="380"/>
        <end position="395"/>
    </location>
</feature>
<evidence type="ECO:0000313" key="4">
    <source>
        <dbReference type="Proteomes" id="UP000008141"/>
    </source>
</evidence>
<dbReference type="InterPro" id="IPR022742">
    <property type="entry name" value="Hydrolase_4"/>
</dbReference>
<dbReference type="AlphaFoldDB" id="E1Z9V5"/>
<protein>
    <recommendedName>
        <fullName evidence="2">Serine aminopeptidase S33 domain-containing protein</fullName>
    </recommendedName>
</protein>
<keyword evidence="4" id="KW-1185">Reference proteome</keyword>
<dbReference type="InParanoid" id="E1Z9V5"/>
<evidence type="ECO:0000259" key="2">
    <source>
        <dbReference type="Pfam" id="PF12146"/>
    </source>
</evidence>
<dbReference type="PANTHER" id="PTHR43798">
    <property type="entry name" value="MONOACYLGLYCEROL LIPASE"/>
    <property type="match status" value="1"/>
</dbReference>
<dbReference type="KEGG" id="cvr:CHLNCDRAFT_51155"/>
<organism evidence="4">
    <name type="scientific">Chlorella variabilis</name>
    <name type="common">Green alga</name>
    <dbReference type="NCBI Taxonomy" id="554065"/>
    <lineage>
        <taxon>Eukaryota</taxon>
        <taxon>Viridiplantae</taxon>
        <taxon>Chlorophyta</taxon>
        <taxon>core chlorophytes</taxon>
        <taxon>Trebouxiophyceae</taxon>
        <taxon>Chlorellales</taxon>
        <taxon>Chlorellaceae</taxon>
        <taxon>Chlorella clade</taxon>
        <taxon>Chlorella</taxon>
    </lineage>
</organism>
<evidence type="ECO:0000313" key="3">
    <source>
        <dbReference type="EMBL" id="EFN57589.1"/>
    </source>
</evidence>
<accession>E1Z9V5</accession>
<proteinExistence type="predicted"/>
<dbReference type="EMBL" id="GL433839">
    <property type="protein sequence ID" value="EFN57589.1"/>
    <property type="molecule type" value="Genomic_DNA"/>
</dbReference>
<dbReference type="InterPro" id="IPR029058">
    <property type="entry name" value="AB_hydrolase_fold"/>
</dbReference>
<feature type="domain" description="Serine aminopeptidase S33" evidence="2">
    <location>
        <begin position="145"/>
        <end position="244"/>
    </location>
</feature>
<reference evidence="3 4" key="1">
    <citation type="journal article" date="2010" name="Plant Cell">
        <title>The Chlorella variabilis NC64A genome reveals adaptation to photosymbiosis, coevolution with viruses, and cryptic sex.</title>
        <authorList>
            <person name="Blanc G."/>
            <person name="Duncan G."/>
            <person name="Agarkova I."/>
            <person name="Borodovsky M."/>
            <person name="Gurnon J."/>
            <person name="Kuo A."/>
            <person name="Lindquist E."/>
            <person name="Lucas S."/>
            <person name="Pangilinan J."/>
            <person name="Polle J."/>
            <person name="Salamov A."/>
            <person name="Terry A."/>
            <person name="Yamada T."/>
            <person name="Dunigan D.D."/>
            <person name="Grigoriev I.V."/>
            <person name="Claverie J.M."/>
            <person name="Van Etten J.L."/>
        </authorList>
    </citation>
    <scope>NUCLEOTIDE SEQUENCE [LARGE SCALE GENOMIC DNA]</scope>
    <source>
        <strain evidence="3 4">NC64A</strain>
    </source>
</reference>
<dbReference type="OrthoDB" id="565370at2759"/>
<dbReference type="Proteomes" id="UP000008141">
    <property type="component" value="Unassembled WGS sequence"/>
</dbReference>
<feature type="region of interest" description="Disordered" evidence="1">
    <location>
        <begin position="370"/>
        <end position="395"/>
    </location>
</feature>
<dbReference type="Pfam" id="PF12146">
    <property type="entry name" value="Hydrolase_4"/>
    <property type="match status" value="1"/>
</dbReference>
<feature type="region of interest" description="Disordered" evidence="1">
    <location>
        <begin position="608"/>
        <end position="639"/>
    </location>
</feature>
<dbReference type="RefSeq" id="XP_005849691.1">
    <property type="nucleotide sequence ID" value="XM_005849629.1"/>
</dbReference>
<dbReference type="STRING" id="554065.E1Z9V5"/>
<feature type="region of interest" description="Disordered" evidence="1">
    <location>
        <begin position="57"/>
        <end position="127"/>
    </location>
</feature>
<sequence length="639" mass="63946">MATAFQELLGLDALPQTGRQARDASRALGDLVLAGVAVSPLLGQLVAEHLSAARAPPPRFVDVSTGKAHSRPHAHPAQPRTAACPQCDATASGPEASALPLTPSPSPHPPPPRPSCLSMPRHHPTPGSPAGLRLRYLEWGSGGEVVLLLHDLGEAADIWAPIGRRLGERGYHAFALDLRGHGESGGSRDGWYSADMLAEDVRAFILAKDLYVAPLAVVGCGMGAAAGLALAQHNPFLAGALLAAEFSLPVAQVRALQARQAGAQAGSAQAGASGNGGGGGSGSGSGGGSSGGGGGGGALSSKQLLPWWGFRAGQAAAFGGVEHCAAFLAHPLASLAPGLLLPLARAAQRALACAGGEAGASVGNSVGAAAVGGDDGTDGGSSSPSARDGPAADPAEEAAQLQHLLAQAQRPLRGAVASACSLLRLPPGLVDGYAGDGDYYGGFEEDDSGGLKPRMDPAFLFSFDPAALLAGLPSLRCHLLLLHGGTAGSWVTPGDAAAMAQAAAAGGAASAAVAAVPGAGHFLASDHPDQLLQQIVGFLEGPAIRCFDRRSLAPAVAAGCRRPEVLGLKPLPQYASVEEAKKALGPRAIPTAAAIEAELVRLRVEEGRAADDASSEEGEAGGHRTALAKEPPDYFGFVG</sequence>
<feature type="compositionally biased region" description="Pro residues" evidence="1">
    <location>
        <begin position="102"/>
        <end position="114"/>
    </location>
</feature>
<dbReference type="GO" id="GO:0016020">
    <property type="term" value="C:membrane"/>
    <property type="evidence" value="ECO:0007669"/>
    <property type="project" value="TreeGrafter"/>
</dbReference>
<dbReference type="SUPFAM" id="SSF53474">
    <property type="entry name" value="alpha/beta-Hydrolases"/>
    <property type="match status" value="1"/>
</dbReference>